<dbReference type="RefSeq" id="XP_002899663.1">
    <property type="nucleotide sequence ID" value="XM_002899617.1"/>
</dbReference>
<feature type="region of interest" description="Disordered" evidence="1">
    <location>
        <begin position="1"/>
        <end position="33"/>
    </location>
</feature>
<organism evidence="2 3">
    <name type="scientific">Phytophthora infestans (strain T30-4)</name>
    <name type="common">Potato late blight agent</name>
    <dbReference type="NCBI Taxonomy" id="403677"/>
    <lineage>
        <taxon>Eukaryota</taxon>
        <taxon>Sar</taxon>
        <taxon>Stramenopiles</taxon>
        <taxon>Oomycota</taxon>
        <taxon>Peronosporomycetes</taxon>
        <taxon>Peronosporales</taxon>
        <taxon>Peronosporaceae</taxon>
        <taxon>Phytophthora</taxon>
    </lineage>
</organism>
<dbReference type="VEuPathDB" id="FungiDB:PITG_14012"/>
<evidence type="ECO:0000313" key="2">
    <source>
        <dbReference type="EMBL" id="EEY62023.1"/>
    </source>
</evidence>
<dbReference type="HOGENOM" id="CLU_1869152_0_0_1"/>
<accession>D0NNB6</accession>
<reference evidence="3" key="1">
    <citation type="journal article" date="2009" name="Nature">
        <title>Genome sequence and analysis of the Irish potato famine pathogen Phytophthora infestans.</title>
        <authorList>
            <consortium name="The Broad Institute Genome Sequencing Platform"/>
            <person name="Haas B.J."/>
            <person name="Kamoun S."/>
            <person name="Zody M.C."/>
            <person name="Jiang R.H."/>
            <person name="Handsaker R.E."/>
            <person name="Cano L.M."/>
            <person name="Grabherr M."/>
            <person name="Kodira C.D."/>
            <person name="Raffaele S."/>
            <person name="Torto-Alalibo T."/>
            <person name="Bozkurt T.O."/>
            <person name="Ah-Fong A.M."/>
            <person name="Alvarado L."/>
            <person name="Anderson V.L."/>
            <person name="Armstrong M.R."/>
            <person name="Avrova A."/>
            <person name="Baxter L."/>
            <person name="Beynon J."/>
            <person name="Boevink P.C."/>
            <person name="Bollmann S.R."/>
            <person name="Bos J.I."/>
            <person name="Bulone V."/>
            <person name="Cai G."/>
            <person name="Cakir C."/>
            <person name="Carrington J.C."/>
            <person name="Chawner M."/>
            <person name="Conti L."/>
            <person name="Costanzo S."/>
            <person name="Ewan R."/>
            <person name="Fahlgren N."/>
            <person name="Fischbach M.A."/>
            <person name="Fugelstad J."/>
            <person name="Gilroy E.M."/>
            <person name="Gnerre S."/>
            <person name="Green P.J."/>
            <person name="Grenville-Briggs L.J."/>
            <person name="Griffith J."/>
            <person name="Grunwald N.J."/>
            <person name="Horn K."/>
            <person name="Horner N.R."/>
            <person name="Hu C.H."/>
            <person name="Huitema E."/>
            <person name="Jeong D.H."/>
            <person name="Jones A.M."/>
            <person name="Jones J.D."/>
            <person name="Jones R.W."/>
            <person name="Karlsson E.K."/>
            <person name="Kunjeti S.G."/>
            <person name="Lamour K."/>
            <person name="Liu Z."/>
            <person name="Ma L."/>
            <person name="Maclean D."/>
            <person name="Chibucos M.C."/>
            <person name="McDonald H."/>
            <person name="McWalters J."/>
            <person name="Meijer H.J."/>
            <person name="Morgan W."/>
            <person name="Morris P.F."/>
            <person name="Munro C.A."/>
            <person name="O'Neill K."/>
            <person name="Ospina-Giraldo M."/>
            <person name="Pinzon A."/>
            <person name="Pritchard L."/>
            <person name="Ramsahoye B."/>
            <person name="Ren Q."/>
            <person name="Restrepo S."/>
            <person name="Roy S."/>
            <person name="Sadanandom A."/>
            <person name="Savidor A."/>
            <person name="Schornack S."/>
            <person name="Schwartz D.C."/>
            <person name="Schumann U.D."/>
            <person name="Schwessinger B."/>
            <person name="Seyer L."/>
            <person name="Sharpe T."/>
            <person name="Silvar C."/>
            <person name="Song J."/>
            <person name="Studholme D.J."/>
            <person name="Sykes S."/>
            <person name="Thines M."/>
            <person name="van de Vondervoort P.J."/>
            <person name="Phuntumart V."/>
            <person name="Wawra S."/>
            <person name="Weide R."/>
            <person name="Win J."/>
            <person name="Young C."/>
            <person name="Zhou S."/>
            <person name="Fry W."/>
            <person name="Meyers B.C."/>
            <person name="van West P."/>
            <person name="Ristaino J."/>
            <person name="Govers F."/>
            <person name="Birch P.R."/>
            <person name="Whisson S.C."/>
            <person name="Judelson H.S."/>
            <person name="Nusbaum C."/>
        </authorList>
    </citation>
    <scope>NUCLEOTIDE SEQUENCE [LARGE SCALE GENOMIC DNA]</scope>
    <source>
        <strain evidence="3">T30-4</strain>
    </source>
</reference>
<dbReference type="Proteomes" id="UP000006643">
    <property type="component" value="Unassembled WGS sequence"/>
</dbReference>
<keyword evidence="3" id="KW-1185">Reference proteome</keyword>
<dbReference type="KEGG" id="pif:PITG_14012"/>
<evidence type="ECO:0000313" key="3">
    <source>
        <dbReference type="Proteomes" id="UP000006643"/>
    </source>
</evidence>
<sequence>MPRGRKPKRDGGGRKQREHKHTTSSDSPSLTRGYLRRHHLIFRAKARQGQIYPSDASTVAKSCRVEVLAKVKAFYIDMIYNVDQTPIFFVLWDDFSAHWTNEDVERARVDDLQRQLNEASGHAFKLTPPDRKKVIGP</sequence>
<gene>
    <name evidence="2" type="ORF">PITG_14012</name>
</gene>
<dbReference type="AlphaFoldDB" id="D0NNB6"/>
<evidence type="ECO:0000256" key="1">
    <source>
        <dbReference type="SAM" id="MobiDB-lite"/>
    </source>
</evidence>
<dbReference type="GeneID" id="9461857"/>
<protein>
    <submittedName>
        <fullName evidence="2">Uncharacterized protein</fullName>
    </submittedName>
</protein>
<dbReference type="InParanoid" id="D0NNB6"/>
<proteinExistence type="predicted"/>
<dbReference type="OrthoDB" id="127462at2759"/>
<name>D0NNB6_PHYIT</name>
<dbReference type="EMBL" id="DS028147">
    <property type="protein sequence ID" value="EEY62023.1"/>
    <property type="molecule type" value="Genomic_DNA"/>
</dbReference>